<comment type="caution">
    <text evidence="5">The sequence shown here is derived from an EMBL/GenBank/DDBJ whole genome shotgun (WGS) entry which is preliminary data.</text>
</comment>
<dbReference type="InterPro" id="IPR000551">
    <property type="entry name" value="MerR-type_HTH_dom"/>
</dbReference>
<reference evidence="5 6" key="1">
    <citation type="submission" date="2024-09" db="EMBL/GenBank/DDBJ databases">
        <authorList>
            <person name="Sun Q."/>
            <person name="Mori K."/>
        </authorList>
    </citation>
    <scope>NUCLEOTIDE SEQUENCE [LARGE SCALE GENOMIC DNA]</scope>
    <source>
        <strain evidence="5 6">KCTC 23315</strain>
    </source>
</reference>
<gene>
    <name evidence="5" type="ORF">ACFFJP_00410</name>
</gene>
<evidence type="ECO:0000313" key="6">
    <source>
        <dbReference type="Proteomes" id="UP001589813"/>
    </source>
</evidence>
<organism evidence="5 6">
    <name type="scientific">Rheinheimera tilapiae</name>
    <dbReference type="NCBI Taxonomy" id="875043"/>
    <lineage>
        <taxon>Bacteria</taxon>
        <taxon>Pseudomonadati</taxon>
        <taxon>Pseudomonadota</taxon>
        <taxon>Gammaproteobacteria</taxon>
        <taxon>Chromatiales</taxon>
        <taxon>Chromatiaceae</taxon>
        <taxon>Rheinheimera</taxon>
    </lineage>
</organism>
<dbReference type="EMBL" id="JBHLXP010000001">
    <property type="protein sequence ID" value="MFC0046744.1"/>
    <property type="molecule type" value="Genomic_DNA"/>
</dbReference>
<dbReference type="SUPFAM" id="SSF46955">
    <property type="entry name" value="Putative DNA-binding domain"/>
    <property type="match status" value="1"/>
</dbReference>
<keyword evidence="2" id="KW-0238">DNA-binding</keyword>
<dbReference type="Gene3D" id="1.10.1660.10">
    <property type="match status" value="1"/>
</dbReference>
<dbReference type="PROSITE" id="PS50937">
    <property type="entry name" value="HTH_MERR_2"/>
    <property type="match status" value="1"/>
</dbReference>
<evidence type="ECO:0000256" key="2">
    <source>
        <dbReference type="ARBA" id="ARBA00023125"/>
    </source>
</evidence>
<dbReference type="InterPro" id="IPR047057">
    <property type="entry name" value="MerR_fam"/>
</dbReference>
<dbReference type="Pfam" id="PF13411">
    <property type="entry name" value="MerR_1"/>
    <property type="match status" value="1"/>
</dbReference>
<name>A0ABV6B790_9GAMM</name>
<keyword evidence="6" id="KW-1185">Reference proteome</keyword>
<accession>A0ABV6B790</accession>
<keyword evidence="3" id="KW-0804">Transcription</keyword>
<keyword evidence="1" id="KW-0805">Transcription regulation</keyword>
<dbReference type="SMART" id="SM00422">
    <property type="entry name" value="HTH_MERR"/>
    <property type="match status" value="1"/>
</dbReference>
<feature type="domain" description="HTH merR-type" evidence="4">
    <location>
        <begin position="6"/>
        <end position="74"/>
    </location>
</feature>
<evidence type="ECO:0000259" key="4">
    <source>
        <dbReference type="PROSITE" id="PS50937"/>
    </source>
</evidence>
<evidence type="ECO:0000313" key="5">
    <source>
        <dbReference type="EMBL" id="MFC0046744.1"/>
    </source>
</evidence>
<dbReference type="Proteomes" id="UP001589813">
    <property type="component" value="Unassembled WGS sequence"/>
</dbReference>
<sequence length="136" mass="15124">MMAKDWLTIGEASKLTGLSAKMLRHYESRGLLKPGRSPSGYRLYPQSQLAQLQLIYQAKQLGFSLAQVEALLVLWQQPDRASRDVQALAQEQLALVSAKISQLQQLQQQLQSLVNHCAGDDSSDCSILRELSGQKD</sequence>
<protein>
    <submittedName>
        <fullName evidence="5">MerR family transcriptional regulator</fullName>
    </submittedName>
</protein>
<dbReference type="PRINTS" id="PR00040">
    <property type="entry name" value="HTHMERR"/>
</dbReference>
<evidence type="ECO:0000256" key="1">
    <source>
        <dbReference type="ARBA" id="ARBA00023015"/>
    </source>
</evidence>
<proteinExistence type="predicted"/>
<evidence type="ECO:0000256" key="3">
    <source>
        <dbReference type="ARBA" id="ARBA00023163"/>
    </source>
</evidence>
<dbReference type="RefSeq" id="WP_377239311.1">
    <property type="nucleotide sequence ID" value="NZ_JBHLXP010000001.1"/>
</dbReference>
<dbReference type="PANTHER" id="PTHR30204">
    <property type="entry name" value="REDOX-CYCLING DRUG-SENSING TRANSCRIPTIONAL ACTIVATOR SOXR"/>
    <property type="match status" value="1"/>
</dbReference>
<dbReference type="PANTHER" id="PTHR30204:SF94">
    <property type="entry name" value="HEAVY METAL-DEPENDENT TRANSCRIPTIONAL REGULATOR HI_0293-RELATED"/>
    <property type="match status" value="1"/>
</dbReference>
<dbReference type="PROSITE" id="PS00552">
    <property type="entry name" value="HTH_MERR_1"/>
    <property type="match status" value="1"/>
</dbReference>
<dbReference type="InterPro" id="IPR009061">
    <property type="entry name" value="DNA-bd_dom_put_sf"/>
</dbReference>